<dbReference type="Proteomes" id="UP000287651">
    <property type="component" value="Unassembled WGS sequence"/>
</dbReference>
<dbReference type="InterPro" id="IPR036812">
    <property type="entry name" value="NAD(P)_OxRdtase_dom_sf"/>
</dbReference>
<dbReference type="AlphaFoldDB" id="A0A426X743"/>
<reference evidence="3 4" key="1">
    <citation type="journal article" date="2014" name="Agronomy (Basel)">
        <title>A Draft Genome Sequence for Ensete ventricosum, the Drought-Tolerant Tree Against Hunger.</title>
        <authorList>
            <person name="Harrison J."/>
            <person name="Moore K.A."/>
            <person name="Paszkiewicz K."/>
            <person name="Jones T."/>
            <person name="Grant M."/>
            <person name="Ambacheew D."/>
            <person name="Muzemil S."/>
            <person name="Studholme D.J."/>
        </authorList>
    </citation>
    <scope>NUCLEOTIDE SEQUENCE [LARGE SCALE GENOMIC DNA]</scope>
</reference>
<proteinExistence type="predicted"/>
<evidence type="ECO:0000313" key="4">
    <source>
        <dbReference type="Proteomes" id="UP000287651"/>
    </source>
</evidence>
<evidence type="ECO:0000256" key="1">
    <source>
        <dbReference type="SAM" id="MobiDB-lite"/>
    </source>
</evidence>
<organism evidence="3 4">
    <name type="scientific">Ensete ventricosum</name>
    <name type="common">Abyssinian banana</name>
    <name type="synonym">Musa ensete</name>
    <dbReference type="NCBI Taxonomy" id="4639"/>
    <lineage>
        <taxon>Eukaryota</taxon>
        <taxon>Viridiplantae</taxon>
        <taxon>Streptophyta</taxon>
        <taxon>Embryophyta</taxon>
        <taxon>Tracheophyta</taxon>
        <taxon>Spermatophyta</taxon>
        <taxon>Magnoliopsida</taxon>
        <taxon>Liliopsida</taxon>
        <taxon>Zingiberales</taxon>
        <taxon>Musaceae</taxon>
        <taxon>Ensete</taxon>
    </lineage>
</organism>
<gene>
    <name evidence="3" type="ORF">B296_00057873</name>
</gene>
<feature type="compositionally biased region" description="Polar residues" evidence="1">
    <location>
        <begin position="1"/>
        <end position="10"/>
    </location>
</feature>
<dbReference type="InterPro" id="IPR018170">
    <property type="entry name" value="Aldo/ket_reductase_CS"/>
</dbReference>
<dbReference type="SUPFAM" id="SSF51430">
    <property type="entry name" value="NAD(P)-linked oxidoreductase"/>
    <property type="match status" value="1"/>
</dbReference>
<accession>A0A426X743</accession>
<evidence type="ECO:0000259" key="2">
    <source>
        <dbReference type="Pfam" id="PF00248"/>
    </source>
</evidence>
<dbReference type="PANTHER" id="PTHR11732">
    <property type="entry name" value="ALDO/KETO REDUCTASE"/>
    <property type="match status" value="1"/>
</dbReference>
<name>A0A426X743_ENSVE</name>
<dbReference type="Gene3D" id="3.20.20.100">
    <property type="entry name" value="NADP-dependent oxidoreductase domain"/>
    <property type="match status" value="1"/>
</dbReference>
<dbReference type="GO" id="GO:0016491">
    <property type="term" value="F:oxidoreductase activity"/>
    <property type="evidence" value="ECO:0007669"/>
    <property type="project" value="InterPro"/>
</dbReference>
<feature type="non-terminal residue" evidence="3">
    <location>
        <position position="1"/>
    </location>
</feature>
<feature type="domain" description="NADP-dependent oxidoreductase" evidence="2">
    <location>
        <begin position="66"/>
        <end position="150"/>
    </location>
</feature>
<dbReference type="InterPro" id="IPR020471">
    <property type="entry name" value="AKR"/>
</dbReference>
<dbReference type="InterPro" id="IPR023210">
    <property type="entry name" value="NADP_OxRdtase_dom"/>
</dbReference>
<protein>
    <recommendedName>
        <fullName evidence="2">NADP-dependent oxidoreductase domain-containing protein</fullName>
    </recommendedName>
</protein>
<dbReference type="Pfam" id="PF00248">
    <property type="entry name" value="Aldo_ket_red"/>
    <property type="match status" value="1"/>
</dbReference>
<feature type="region of interest" description="Disordered" evidence="1">
    <location>
        <begin position="1"/>
        <end position="31"/>
    </location>
</feature>
<dbReference type="EMBL" id="AMZH03025254">
    <property type="protein sequence ID" value="RRT35287.1"/>
    <property type="molecule type" value="Genomic_DNA"/>
</dbReference>
<sequence>ACTADLTQVRSAPPTYKRTPHCKDSKHGGKSSGAGLCWVGAARRRREMGVIPEVTLSSGHAMPLVGLGTASYPPATPEAFRTATMEAIALGYRHFDTASLYGTEQRLGEVVADAIGQGLVKREELFITSKLWCTDAYADRVVPALGQSLR</sequence>
<evidence type="ECO:0000313" key="3">
    <source>
        <dbReference type="EMBL" id="RRT35287.1"/>
    </source>
</evidence>
<dbReference type="PROSITE" id="PS00798">
    <property type="entry name" value="ALDOKETO_REDUCTASE_1"/>
    <property type="match status" value="1"/>
</dbReference>
<comment type="caution">
    <text evidence="3">The sequence shown here is derived from an EMBL/GenBank/DDBJ whole genome shotgun (WGS) entry which is preliminary data.</text>
</comment>